<dbReference type="KEGG" id="cem:LH23_20065"/>
<name>A0AAN0S7W1_9ENTR</name>
<keyword evidence="1" id="KW-1133">Transmembrane helix</keyword>
<evidence type="ECO:0000313" key="2">
    <source>
        <dbReference type="EMBL" id="AIR62869.1"/>
    </source>
</evidence>
<evidence type="ECO:0000313" key="3">
    <source>
        <dbReference type="Proteomes" id="UP000029516"/>
    </source>
</evidence>
<dbReference type="EMBL" id="CP009458">
    <property type="protein sequence ID" value="AIR62869.1"/>
    <property type="molecule type" value="Genomic_DNA"/>
</dbReference>
<keyword evidence="1" id="KW-0472">Membrane</keyword>
<protein>
    <submittedName>
        <fullName evidence="2">Uncharacterized protein</fullName>
    </submittedName>
</protein>
<feature type="transmembrane region" description="Helical" evidence="1">
    <location>
        <begin position="51"/>
        <end position="72"/>
    </location>
</feature>
<reference evidence="2 3" key="1">
    <citation type="submission" date="2014-09" db="EMBL/GenBank/DDBJ databases">
        <authorList>
            <person name="Chan K.-G."/>
        </authorList>
    </citation>
    <scope>NUCLEOTIDE SEQUENCE [LARGE SCALE GENOMIC DNA]</scope>
    <source>
        <strain evidence="2 3">M006</strain>
    </source>
</reference>
<dbReference type="RefSeq" id="WP_039294879.1">
    <property type="nucleotide sequence ID" value="NZ_CP009458.1"/>
</dbReference>
<gene>
    <name evidence="2" type="ORF">LH23_20065</name>
</gene>
<accession>A0AAN0S7W1</accession>
<organism evidence="2 3">
    <name type="scientific">Cedecea neteri</name>
    <dbReference type="NCBI Taxonomy" id="158822"/>
    <lineage>
        <taxon>Bacteria</taxon>
        <taxon>Pseudomonadati</taxon>
        <taxon>Pseudomonadota</taxon>
        <taxon>Gammaproteobacteria</taxon>
        <taxon>Enterobacterales</taxon>
        <taxon>Enterobacteriaceae</taxon>
        <taxon>Cedecea</taxon>
    </lineage>
</organism>
<keyword evidence="1" id="KW-0812">Transmembrane</keyword>
<dbReference type="Proteomes" id="UP000029516">
    <property type="component" value="Chromosome"/>
</dbReference>
<sequence>MMKIPTWKIAMLLVYSCTVASVFMFFISLVFQWLPGSGVYNDFFGNHQLYIAFKMAVIGFILGALIWLSYYIPYRKRLLNR</sequence>
<dbReference type="AlphaFoldDB" id="A0AAN0S7W1"/>
<proteinExistence type="predicted"/>
<evidence type="ECO:0000256" key="1">
    <source>
        <dbReference type="SAM" id="Phobius"/>
    </source>
</evidence>
<feature type="transmembrane region" description="Helical" evidence="1">
    <location>
        <begin position="12"/>
        <end position="31"/>
    </location>
</feature>